<dbReference type="AlphaFoldDB" id="C5T1T5"/>
<evidence type="ECO:0000313" key="1">
    <source>
        <dbReference type="EMBL" id="EER61530.1"/>
    </source>
</evidence>
<dbReference type="EMBL" id="ACQT01000014">
    <property type="protein sequence ID" value="EER61530.1"/>
    <property type="molecule type" value="Genomic_DNA"/>
</dbReference>
<dbReference type="Proteomes" id="UP000003856">
    <property type="component" value="Unassembled WGS sequence"/>
</dbReference>
<sequence>MFLRSARVAPEKAVFRPALPMCLLPGMTEMQMAKSYFEKLKDPRWQKKRLEVLESSEWRCERCMDAENTLHVHHRQYFKGREPWDYEVGQLAVLCEECHAATHEDEDKLLLACSYCVSDGPYSRDVAASLVAGFARQEMNSQHVDDPHTYLVGALAAQLADWRRDSFSCDELVVLTDILRTDMGGFRAAVRDFIKSNASDEKHDA</sequence>
<evidence type="ECO:0008006" key="3">
    <source>
        <dbReference type="Google" id="ProtNLM"/>
    </source>
</evidence>
<organism evidence="1 2">
    <name type="scientific">Acidovorax delafieldii 2AN</name>
    <dbReference type="NCBI Taxonomy" id="573060"/>
    <lineage>
        <taxon>Bacteria</taxon>
        <taxon>Pseudomonadati</taxon>
        <taxon>Pseudomonadota</taxon>
        <taxon>Betaproteobacteria</taxon>
        <taxon>Burkholderiales</taxon>
        <taxon>Comamonadaceae</taxon>
        <taxon>Acidovorax</taxon>
    </lineage>
</organism>
<dbReference type="PATRIC" id="fig|573060.9.peg.4292"/>
<accession>C5T1T5</accession>
<name>C5T1T5_ACIDE</name>
<keyword evidence="2" id="KW-1185">Reference proteome</keyword>
<reference evidence="1 2" key="1">
    <citation type="submission" date="2009-05" db="EMBL/GenBank/DDBJ databases">
        <title>The draft genome of Acidovorax delafieldii 2AN.</title>
        <authorList>
            <consortium name="US DOE Joint Genome Institute (JGI-PGF)"/>
            <person name="Lucas S."/>
            <person name="Copeland A."/>
            <person name="Lapidus A."/>
            <person name="Glavina del Rio T."/>
            <person name="Tice H."/>
            <person name="Bruce D."/>
            <person name="Goodwin L."/>
            <person name="Pitluck S."/>
            <person name="Larimer F."/>
            <person name="Land M.L."/>
            <person name="Hauser L."/>
            <person name="Shelobolina E.S."/>
            <person name="Picardal F."/>
            <person name="Roden E."/>
            <person name="Emerson D."/>
        </authorList>
    </citation>
    <scope>NUCLEOTIDE SEQUENCE [LARGE SCALE GENOMIC DNA]</scope>
    <source>
        <strain evidence="1 2">2AN</strain>
    </source>
</reference>
<proteinExistence type="predicted"/>
<evidence type="ECO:0000313" key="2">
    <source>
        <dbReference type="Proteomes" id="UP000003856"/>
    </source>
</evidence>
<gene>
    <name evidence="1" type="ORF">AcdelDRAFT_0865</name>
</gene>
<protein>
    <recommendedName>
        <fullName evidence="3">HNH endonuclease</fullName>
    </recommendedName>
</protein>
<comment type="caution">
    <text evidence="1">The sequence shown here is derived from an EMBL/GenBank/DDBJ whole genome shotgun (WGS) entry which is preliminary data.</text>
</comment>